<feature type="compositionally biased region" description="Basic and acidic residues" evidence="1">
    <location>
        <begin position="155"/>
        <end position="168"/>
    </location>
</feature>
<accession>A0A942TD43</accession>
<evidence type="ECO:0000256" key="1">
    <source>
        <dbReference type="SAM" id="MobiDB-lite"/>
    </source>
</evidence>
<gene>
    <name evidence="4" type="ORF">KHA97_03050</name>
</gene>
<dbReference type="SUPFAM" id="SSF47413">
    <property type="entry name" value="lambda repressor-like DNA-binding domains"/>
    <property type="match status" value="1"/>
</dbReference>
<feature type="domain" description="Cytoskeleton protein RodZ-like C-terminal" evidence="3">
    <location>
        <begin position="217"/>
        <end position="282"/>
    </location>
</feature>
<dbReference type="EMBL" id="JAGYPG010000001">
    <property type="protein sequence ID" value="MBS4194054.1"/>
    <property type="molecule type" value="Genomic_DNA"/>
</dbReference>
<keyword evidence="5" id="KW-1185">Reference proteome</keyword>
<dbReference type="InterPro" id="IPR001387">
    <property type="entry name" value="Cro/C1-type_HTH"/>
</dbReference>
<organism evidence="4 5">
    <name type="scientific">Lederbergia citri</name>
    <dbReference type="NCBI Taxonomy" id="2833580"/>
    <lineage>
        <taxon>Bacteria</taxon>
        <taxon>Bacillati</taxon>
        <taxon>Bacillota</taxon>
        <taxon>Bacilli</taxon>
        <taxon>Bacillales</taxon>
        <taxon>Bacillaceae</taxon>
        <taxon>Lederbergia</taxon>
    </lineage>
</organism>
<evidence type="ECO:0000259" key="3">
    <source>
        <dbReference type="Pfam" id="PF13464"/>
    </source>
</evidence>
<sequence>MTELGSRLRMAREEKSITLDQLQNVTRIQKRYLVAIEEGNYDTLPGKFYARAFIKQYAEAVGLEPDLLFDEYKSEIPLAYEDNLTEQLSRTQSRRSVSPNSSKVMEMFPKIITAIFVLAILVLIWFLVIKYLDTSEKSSVNNNNGNGAVDITESEDVKTPPDKKKDDTTSPPEEEEPVTEEPAKQEISVDSTSGNNTTYTLSNADKFEVEVKATNPGRSWVKIANGNNEVLFQGELRDGASQKFDLTNDSKVYVRAGDSTKTEIYVNEELLEYELSPEQNVVQNIYVQFQKKE</sequence>
<dbReference type="InterPro" id="IPR010982">
    <property type="entry name" value="Lambda_DNA-bd_dom_sf"/>
</dbReference>
<dbReference type="Proteomes" id="UP000681414">
    <property type="component" value="Unassembled WGS sequence"/>
</dbReference>
<keyword evidence="2" id="KW-1133">Transmembrane helix</keyword>
<protein>
    <submittedName>
        <fullName evidence="4">Helix-turn-helix domain-containing protein</fullName>
    </submittedName>
</protein>
<dbReference type="Gene3D" id="1.10.260.40">
    <property type="entry name" value="lambda repressor-like DNA-binding domains"/>
    <property type="match status" value="1"/>
</dbReference>
<feature type="transmembrane region" description="Helical" evidence="2">
    <location>
        <begin position="111"/>
        <end position="132"/>
    </location>
</feature>
<name>A0A942TD43_9BACI</name>
<dbReference type="PANTHER" id="PTHR34475">
    <property type="match status" value="1"/>
</dbReference>
<evidence type="ECO:0000313" key="5">
    <source>
        <dbReference type="Proteomes" id="UP000681414"/>
    </source>
</evidence>
<dbReference type="AlphaFoldDB" id="A0A942TD43"/>
<keyword evidence="2" id="KW-0812">Transmembrane</keyword>
<feature type="region of interest" description="Disordered" evidence="1">
    <location>
        <begin position="139"/>
        <end position="200"/>
    </location>
</feature>
<dbReference type="RefSeq" id="WP_213123276.1">
    <property type="nucleotide sequence ID" value="NZ_JAGYPG010000001.1"/>
</dbReference>
<feature type="compositionally biased region" description="Polar residues" evidence="1">
    <location>
        <begin position="188"/>
        <end position="200"/>
    </location>
</feature>
<dbReference type="CDD" id="cd00093">
    <property type="entry name" value="HTH_XRE"/>
    <property type="match status" value="1"/>
</dbReference>
<dbReference type="InterPro" id="IPR050400">
    <property type="entry name" value="Bact_Cytoskel_RodZ"/>
</dbReference>
<evidence type="ECO:0000256" key="2">
    <source>
        <dbReference type="SAM" id="Phobius"/>
    </source>
</evidence>
<evidence type="ECO:0000313" key="4">
    <source>
        <dbReference type="EMBL" id="MBS4194054.1"/>
    </source>
</evidence>
<dbReference type="InterPro" id="IPR025194">
    <property type="entry name" value="RodZ-like_C"/>
</dbReference>
<dbReference type="GO" id="GO:0003677">
    <property type="term" value="F:DNA binding"/>
    <property type="evidence" value="ECO:0007669"/>
    <property type="project" value="InterPro"/>
</dbReference>
<dbReference type="PANTHER" id="PTHR34475:SF1">
    <property type="entry name" value="CYTOSKELETON PROTEIN RODZ"/>
    <property type="match status" value="1"/>
</dbReference>
<keyword evidence="2" id="KW-0472">Membrane</keyword>
<dbReference type="Pfam" id="PF13464">
    <property type="entry name" value="RodZ_C"/>
    <property type="match status" value="1"/>
</dbReference>
<comment type="caution">
    <text evidence="4">The sequence shown here is derived from an EMBL/GenBank/DDBJ whole genome shotgun (WGS) entry which is preliminary data.</text>
</comment>
<dbReference type="Pfam" id="PF13413">
    <property type="entry name" value="HTH_25"/>
    <property type="match status" value="1"/>
</dbReference>
<reference evidence="4 5" key="1">
    <citation type="submission" date="2021-05" db="EMBL/GenBank/DDBJ databases">
        <title>Novel Bacillus species.</title>
        <authorList>
            <person name="Liu G."/>
        </authorList>
    </citation>
    <scope>NUCLEOTIDE SEQUENCE [LARGE SCALE GENOMIC DNA]</scope>
    <source>
        <strain evidence="5">FJAT-49780</strain>
    </source>
</reference>
<proteinExistence type="predicted"/>